<sequence>MVSSSQFGTVGGFRPSVRSQQAQSLRVASDTGAGDSGGGSDGEAHVPSTGRLTSSFMEYERSVMVSALVHVVAGDRGTEAPPDGGSGQTRWNEGFVHEAASELYASFGDFGRPSSAAASAATEQTAAPAAEAAAAMAGTEQGERIRYRGVRRRPWGKWAAEIRDPHKAARVWLGTFDTAEAAARAYDEAALRFRGNRAKLNFPEEARLRKAPAATPEAHMESQPFDRHGASGSTAAVAERDYMEYSRLLRGEGEYQRMPPTALLDQMMNSGASAASRFTDTSLASSSFASPPFPPSSPLVYPPESEQQTDYLQPPPWSGRSQYPPSSSPH</sequence>
<dbReference type="EMBL" id="CP097511">
    <property type="protein sequence ID" value="URE49230.1"/>
    <property type="molecule type" value="Genomic_DNA"/>
</dbReference>
<evidence type="ECO:0000256" key="1">
    <source>
        <dbReference type="ARBA" id="ARBA00004123"/>
    </source>
</evidence>
<reference evidence="8" key="1">
    <citation type="submission" date="2022-05" db="EMBL/GenBank/DDBJ databases">
        <title>The Musa troglodytarum L. genome provides insights into the mechanism of non-climacteric behaviour and enrichment of carotenoids.</title>
        <authorList>
            <person name="Wang J."/>
        </authorList>
    </citation>
    <scope>NUCLEOTIDE SEQUENCE</scope>
    <source>
        <tissue evidence="8">Leaf</tissue>
    </source>
</reference>
<feature type="domain" description="AP2/ERF" evidence="7">
    <location>
        <begin position="146"/>
        <end position="203"/>
    </location>
</feature>
<feature type="region of interest" description="Disordered" evidence="6">
    <location>
        <begin position="275"/>
        <end position="330"/>
    </location>
</feature>
<feature type="compositionally biased region" description="Pro residues" evidence="6">
    <location>
        <begin position="291"/>
        <end position="301"/>
    </location>
</feature>
<dbReference type="Pfam" id="PF00847">
    <property type="entry name" value="AP2"/>
    <property type="match status" value="1"/>
</dbReference>
<dbReference type="InterPro" id="IPR016177">
    <property type="entry name" value="DNA-bd_dom_sf"/>
</dbReference>
<feature type="compositionally biased region" description="Basic and acidic residues" evidence="6">
    <location>
        <begin position="218"/>
        <end position="229"/>
    </location>
</feature>
<accession>A0A9E7IAL3</accession>
<dbReference type="PRINTS" id="PR00367">
    <property type="entry name" value="ETHRSPELEMNT"/>
</dbReference>
<organism evidence="8 9">
    <name type="scientific">Musa troglodytarum</name>
    <name type="common">fe'i banana</name>
    <dbReference type="NCBI Taxonomy" id="320322"/>
    <lineage>
        <taxon>Eukaryota</taxon>
        <taxon>Viridiplantae</taxon>
        <taxon>Streptophyta</taxon>
        <taxon>Embryophyta</taxon>
        <taxon>Tracheophyta</taxon>
        <taxon>Spermatophyta</taxon>
        <taxon>Magnoliopsida</taxon>
        <taxon>Liliopsida</taxon>
        <taxon>Zingiberales</taxon>
        <taxon>Musaceae</taxon>
        <taxon>Musa</taxon>
    </lineage>
</organism>
<dbReference type="InterPro" id="IPR001471">
    <property type="entry name" value="AP2/ERF_dom"/>
</dbReference>
<keyword evidence="4" id="KW-0804">Transcription</keyword>
<dbReference type="CDD" id="cd00018">
    <property type="entry name" value="AP2"/>
    <property type="match status" value="1"/>
</dbReference>
<dbReference type="GO" id="GO:0003677">
    <property type="term" value="F:DNA binding"/>
    <property type="evidence" value="ECO:0007669"/>
    <property type="project" value="UniProtKB-KW"/>
</dbReference>
<feature type="compositionally biased region" description="Polar residues" evidence="6">
    <location>
        <begin position="17"/>
        <end position="26"/>
    </location>
</feature>
<gene>
    <name evidence="8" type="ORF">MUK42_14387</name>
</gene>
<dbReference type="GO" id="GO:0003700">
    <property type="term" value="F:DNA-binding transcription factor activity"/>
    <property type="evidence" value="ECO:0007669"/>
    <property type="project" value="InterPro"/>
</dbReference>
<dbReference type="InterPro" id="IPR044808">
    <property type="entry name" value="ERF_plant"/>
</dbReference>
<dbReference type="SUPFAM" id="SSF54171">
    <property type="entry name" value="DNA-binding domain"/>
    <property type="match status" value="1"/>
</dbReference>
<keyword evidence="9" id="KW-1185">Reference proteome</keyword>
<protein>
    <submittedName>
        <fullName evidence="8">AP2</fullName>
    </submittedName>
</protein>
<dbReference type="Proteomes" id="UP001055439">
    <property type="component" value="Chromosome 9"/>
</dbReference>
<dbReference type="AlphaFoldDB" id="A0A9E7IAL3"/>
<evidence type="ECO:0000256" key="6">
    <source>
        <dbReference type="SAM" id="MobiDB-lite"/>
    </source>
</evidence>
<evidence type="ECO:0000259" key="7">
    <source>
        <dbReference type="PROSITE" id="PS51032"/>
    </source>
</evidence>
<dbReference type="PROSITE" id="PS51032">
    <property type="entry name" value="AP2_ERF"/>
    <property type="match status" value="1"/>
</dbReference>
<dbReference type="PANTHER" id="PTHR31190:SF473">
    <property type="entry name" value="OS05G0437100 PROTEIN"/>
    <property type="match status" value="1"/>
</dbReference>
<evidence type="ECO:0000313" key="8">
    <source>
        <dbReference type="EMBL" id="URE49230.1"/>
    </source>
</evidence>
<keyword evidence="2" id="KW-0805">Transcription regulation</keyword>
<dbReference type="GO" id="GO:0009873">
    <property type="term" value="P:ethylene-activated signaling pathway"/>
    <property type="evidence" value="ECO:0007669"/>
    <property type="project" value="InterPro"/>
</dbReference>
<dbReference type="GO" id="GO:0005634">
    <property type="term" value="C:nucleus"/>
    <property type="evidence" value="ECO:0007669"/>
    <property type="project" value="UniProtKB-SubCell"/>
</dbReference>
<evidence type="ECO:0000256" key="2">
    <source>
        <dbReference type="ARBA" id="ARBA00023015"/>
    </source>
</evidence>
<dbReference type="SMART" id="SM00380">
    <property type="entry name" value="AP2"/>
    <property type="match status" value="1"/>
</dbReference>
<proteinExistence type="predicted"/>
<feature type="compositionally biased region" description="Polar residues" evidence="6">
    <location>
        <begin position="319"/>
        <end position="330"/>
    </location>
</feature>
<keyword evidence="3" id="KW-0238">DNA-binding</keyword>
<dbReference type="OrthoDB" id="1930739at2759"/>
<evidence type="ECO:0000256" key="5">
    <source>
        <dbReference type="ARBA" id="ARBA00023242"/>
    </source>
</evidence>
<evidence type="ECO:0000313" key="9">
    <source>
        <dbReference type="Proteomes" id="UP001055439"/>
    </source>
</evidence>
<feature type="region of interest" description="Disordered" evidence="6">
    <location>
        <begin position="1"/>
        <end position="49"/>
    </location>
</feature>
<dbReference type="Gene3D" id="3.30.730.10">
    <property type="entry name" value="AP2/ERF domain"/>
    <property type="match status" value="1"/>
</dbReference>
<dbReference type="InterPro" id="IPR036955">
    <property type="entry name" value="AP2/ERF_dom_sf"/>
</dbReference>
<evidence type="ECO:0000256" key="4">
    <source>
        <dbReference type="ARBA" id="ARBA00023163"/>
    </source>
</evidence>
<evidence type="ECO:0000256" key="3">
    <source>
        <dbReference type="ARBA" id="ARBA00023125"/>
    </source>
</evidence>
<keyword evidence="5" id="KW-0539">Nucleus</keyword>
<dbReference type="PANTHER" id="PTHR31190">
    <property type="entry name" value="DNA-BINDING DOMAIN"/>
    <property type="match status" value="1"/>
</dbReference>
<feature type="region of interest" description="Disordered" evidence="6">
    <location>
        <begin position="212"/>
        <end position="231"/>
    </location>
</feature>
<comment type="subcellular location">
    <subcellularLocation>
        <location evidence="1">Nucleus</location>
    </subcellularLocation>
</comment>
<dbReference type="FunFam" id="3.30.730.10:FF:000001">
    <property type="entry name" value="Ethylene-responsive transcription factor 2"/>
    <property type="match status" value="1"/>
</dbReference>
<name>A0A9E7IAL3_9LILI</name>